<dbReference type="EMBL" id="JAPMLD010000009">
    <property type="protein sequence ID" value="MDW4825795.1"/>
    <property type="molecule type" value="Genomic_DNA"/>
</dbReference>
<dbReference type="EMBL" id="JAPMLE010000001">
    <property type="protein sequence ID" value="MDR8524277.1"/>
    <property type="molecule type" value="Genomic_DNA"/>
</dbReference>
<reference evidence="3 5" key="1">
    <citation type="journal article" date="2022" name="bioRxiv">
        <title>Prophages regulate Shewanella fidelis 3313 motility and biofilm formation: implications for gut colonization dynamics in Ciona robusta.</title>
        <authorList>
            <person name="Natarajan O."/>
            <person name="Gibboney S.L."/>
            <person name="Young M.N."/>
            <person name="Lim S.J."/>
            <person name="Pluta N."/>
            <person name="Atkinson C.G."/>
            <person name="Leigh B.A."/>
            <person name="Liberti A."/>
            <person name="Kees E.D."/>
            <person name="Breitbart M."/>
            <person name="Gralnick J.A."/>
            <person name="Dishaw L.J."/>
        </authorList>
    </citation>
    <scope>NUCLEOTIDE SEQUENCE [LARGE SCALE GENOMIC DNA]</scope>
    <source>
        <strain evidence="3 5">JG4066</strain>
    </source>
</reference>
<dbReference type="InterPro" id="IPR023393">
    <property type="entry name" value="START-like_dom_sf"/>
</dbReference>
<dbReference type="Proteomes" id="UP001271263">
    <property type="component" value="Unassembled WGS sequence"/>
</dbReference>
<feature type="chain" id="PRO_5043824281" evidence="1">
    <location>
        <begin position="20"/>
        <end position="189"/>
    </location>
</feature>
<evidence type="ECO:0000256" key="1">
    <source>
        <dbReference type="SAM" id="SignalP"/>
    </source>
</evidence>
<evidence type="ECO:0000313" key="3">
    <source>
        <dbReference type="EMBL" id="MDW4825795.1"/>
    </source>
</evidence>
<reference evidence="2" key="2">
    <citation type="submission" date="2022-11" db="EMBL/GenBank/DDBJ databases">
        <title>Prophages regulate Shewanella fidelis motility and biofilm formation: implications for gut colonization dynamics in Ciona robusta.</title>
        <authorList>
            <person name="Natarajan O."/>
            <person name="Gibboney S.L."/>
            <person name="Young M.N."/>
            <person name="Lim S.J."/>
            <person name="Pluta N."/>
            <person name="Atkinson C.G.F."/>
            <person name="Leigh B.A."/>
            <person name="Liberti A."/>
            <person name="Kees E."/>
            <person name="Breitbart M."/>
            <person name="Gralnick J."/>
            <person name="Dishaw L.J."/>
        </authorList>
    </citation>
    <scope>NUCLEOTIDE SEQUENCE</scope>
    <source>
        <strain evidence="2">3313</strain>
    </source>
</reference>
<keyword evidence="5" id="KW-1185">Reference proteome</keyword>
<evidence type="ECO:0000313" key="2">
    <source>
        <dbReference type="EMBL" id="MDR8524277.1"/>
    </source>
</evidence>
<feature type="signal peptide" evidence="1">
    <location>
        <begin position="1"/>
        <end position="19"/>
    </location>
</feature>
<keyword evidence="1" id="KW-0732">Signal</keyword>
<evidence type="ECO:0000313" key="5">
    <source>
        <dbReference type="Proteomes" id="UP001271263"/>
    </source>
</evidence>
<dbReference type="AlphaFoldDB" id="A0AAW8NNH5"/>
<comment type="caution">
    <text evidence="2">The sequence shown here is derived from an EMBL/GenBank/DDBJ whole genome shotgun (WGS) entry which is preliminary data.</text>
</comment>
<dbReference type="Gene3D" id="3.30.530.20">
    <property type="match status" value="1"/>
</dbReference>
<protein>
    <submittedName>
        <fullName evidence="2">Uncharacterized protein</fullName>
    </submittedName>
</protein>
<dbReference type="Proteomes" id="UP001259340">
    <property type="component" value="Unassembled WGS sequence"/>
</dbReference>
<accession>A0AAW8NNH5</accession>
<name>A0AAW8NNH5_9GAMM</name>
<sequence length="189" mass="21187">MKVFCFIFIYILLSTSASANPISPVNKYSEMQTFGSVIVQCPIEKTWKTVGNIKGWFESVLGDFLVSIKINGGERELETTVSYDVETGVREENASGHSEERLIELSDYNYRLVTTFNHSTLPLMPWTTTVTLEKVTFIDNPVDYTLIKFSQSGSINVPPSSKEATKAKIQKLFDTVFAPSLKEKFDGCS</sequence>
<proteinExistence type="predicted"/>
<dbReference type="RefSeq" id="WP_310654940.1">
    <property type="nucleotide sequence ID" value="NZ_JAPMLA010000011.1"/>
</dbReference>
<evidence type="ECO:0000313" key="4">
    <source>
        <dbReference type="Proteomes" id="UP001259340"/>
    </source>
</evidence>
<organism evidence="2 4">
    <name type="scientific">Shewanella fidelis</name>
    <dbReference type="NCBI Taxonomy" id="173509"/>
    <lineage>
        <taxon>Bacteria</taxon>
        <taxon>Pseudomonadati</taxon>
        <taxon>Pseudomonadota</taxon>
        <taxon>Gammaproteobacteria</taxon>
        <taxon>Alteromonadales</taxon>
        <taxon>Shewanellaceae</taxon>
        <taxon>Shewanella</taxon>
    </lineage>
</organism>
<gene>
    <name evidence="2" type="ORF">OS133_11510</name>
    <name evidence="3" type="ORF">OS134_17125</name>
</gene>
<dbReference type="SUPFAM" id="SSF55961">
    <property type="entry name" value="Bet v1-like"/>
    <property type="match status" value="1"/>
</dbReference>